<feature type="binding site" evidence="7">
    <location>
        <position position="368"/>
    </location>
    <ligand>
        <name>N(1)-(5-phospho-beta-D-ribosyl)glycinamide</name>
        <dbReference type="ChEBI" id="CHEBI:143788"/>
    </ligand>
</feature>
<feature type="binding site" evidence="7">
    <location>
        <begin position="167"/>
        <end position="172"/>
    </location>
    <ligand>
        <name>ATP</name>
        <dbReference type="ChEBI" id="CHEBI:30616"/>
    </ligand>
</feature>
<dbReference type="Pfam" id="PF21244">
    <property type="entry name" value="PurT_C"/>
    <property type="match status" value="1"/>
</dbReference>
<sequence>MTTPLSPLAPLGTPLNNDAQRLLLLGSGELGREVALEAVRLGLEVIAVDRYDQAPAMTVAHRRHVIDMLDGAALRKVVEQEKPGLIVPEVEAIATETLVALEAEGWRVIPTARATQLTMNREGIRRLAAEELGLKTSPFRFAGTEAEYLEAIEAIGLPCVVKPIMSSSGKGQSTVRQESEVLTAWKYAGEAGRGKSDRVIVEGFVPFDTEITLLTVRASDGTHFCPPIGHRQEAGDYRESWQPCALHPDTLAACQEMAKAVTDALGGWGLFGVELFIAGEADQPQTVYFSEISPRPHDTGMVTMVSQHQSEFELHVRAIMGLPIGEITLVQPGASAVILAGGKSDHPQYAGLDKALQVPTSKVRLFGKPTAHPNRRMGVALTLGDTIEEAKERAIACAQQVQVIL</sequence>
<dbReference type="Gene3D" id="3.40.50.20">
    <property type="match status" value="1"/>
</dbReference>
<dbReference type="InterPro" id="IPR005862">
    <property type="entry name" value="PurT"/>
</dbReference>
<evidence type="ECO:0000259" key="8">
    <source>
        <dbReference type="PROSITE" id="PS50975"/>
    </source>
</evidence>
<evidence type="ECO:0000256" key="3">
    <source>
        <dbReference type="ARBA" id="ARBA00022741"/>
    </source>
</evidence>
<dbReference type="GO" id="GO:0004644">
    <property type="term" value="F:phosphoribosylglycinamide formyltransferase activity"/>
    <property type="evidence" value="ECO:0007669"/>
    <property type="project" value="UniProtKB-UniRule"/>
</dbReference>
<proteinExistence type="inferred from homology"/>
<keyword evidence="2 7" id="KW-0479">Metal-binding</keyword>
<dbReference type="InterPro" id="IPR011054">
    <property type="entry name" value="Rudment_hybrid_motif"/>
</dbReference>
<feature type="binding site" evidence="7">
    <location>
        <position position="89"/>
    </location>
    <ligand>
        <name>N(1)-(5-phospho-beta-D-ribosyl)glycinamide</name>
        <dbReference type="ChEBI" id="CHEBI:143788"/>
    </ligand>
</feature>
<dbReference type="SUPFAM" id="SSF56059">
    <property type="entry name" value="Glutathione synthetase ATP-binding domain-like"/>
    <property type="match status" value="1"/>
</dbReference>
<dbReference type="Pfam" id="PF02222">
    <property type="entry name" value="ATP-grasp"/>
    <property type="match status" value="1"/>
</dbReference>
<comment type="similarity">
    <text evidence="7">Belongs to the PurK/PurT family.</text>
</comment>
<dbReference type="STRING" id="549789.NIES30_01235"/>
<dbReference type="GO" id="GO:0006189">
    <property type="term" value="P:'de novo' IMP biosynthetic process"/>
    <property type="evidence" value="ECO:0007669"/>
    <property type="project" value="UniProtKB-UniRule"/>
</dbReference>
<dbReference type="PANTHER" id="PTHR43055:SF1">
    <property type="entry name" value="FORMATE-DEPENDENT PHOSPHORIBOSYLGLYCINAMIDE FORMYLTRANSFERASE"/>
    <property type="match status" value="1"/>
</dbReference>
<dbReference type="PROSITE" id="PS50975">
    <property type="entry name" value="ATP_GRASP"/>
    <property type="match status" value="1"/>
</dbReference>
<dbReference type="Gene3D" id="3.30.470.20">
    <property type="entry name" value="ATP-grasp fold, B domain"/>
    <property type="match status" value="1"/>
</dbReference>
<dbReference type="InterPro" id="IPR003135">
    <property type="entry name" value="ATP-grasp_carboxylate-amine"/>
</dbReference>
<feature type="binding site" evidence="7">
    <location>
        <begin position="375"/>
        <end position="376"/>
    </location>
    <ligand>
        <name>N(1)-(5-phospho-beta-D-ribosyl)glycinamide</name>
        <dbReference type="ChEBI" id="CHEBI:143788"/>
    </ligand>
</feature>
<dbReference type="HAMAP" id="MF_01643">
    <property type="entry name" value="PurT"/>
    <property type="match status" value="1"/>
</dbReference>
<dbReference type="InterPro" id="IPR016185">
    <property type="entry name" value="PreATP-grasp_dom_sf"/>
</dbReference>
<dbReference type="GO" id="GO:0043815">
    <property type="term" value="F:phosphoribosylglycinamide formyltransferase 2 activity"/>
    <property type="evidence" value="ECO:0007669"/>
    <property type="project" value="UniProtKB-UniRule"/>
</dbReference>
<dbReference type="InterPro" id="IPR048740">
    <property type="entry name" value="PurT_C"/>
</dbReference>
<keyword evidence="5 7" id="KW-0067">ATP-binding</keyword>
<feature type="binding site" evidence="7">
    <location>
        <position position="298"/>
    </location>
    <ligand>
        <name>N(1)-(5-phospho-beta-D-ribosyl)glycinamide</name>
        <dbReference type="ChEBI" id="CHEBI:143788"/>
    </ligand>
</feature>
<comment type="function">
    <text evidence="7">Involved in the de novo purine biosynthesis. Catalyzes the transfer of formate to 5-phospho-ribosyl-glycinamide (GAR), producing 5-phospho-ribosyl-N-formylglycinamide (FGAR). Formate is provided by PurU via hydrolysis of 10-formyl-tetrahydrofolate.</text>
</comment>
<feature type="binding site" evidence="7">
    <location>
        <position position="121"/>
    </location>
    <ligand>
        <name>ATP</name>
        <dbReference type="ChEBI" id="CHEBI:30616"/>
    </ligand>
</feature>
<dbReference type="EC" id="6.3.1.21" evidence="7"/>
<organism evidence="9 10">
    <name type="scientific">Phormidium tenue NIES-30</name>
    <dbReference type="NCBI Taxonomy" id="549789"/>
    <lineage>
        <taxon>Bacteria</taxon>
        <taxon>Bacillati</taxon>
        <taxon>Cyanobacteriota</taxon>
        <taxon>Cyanophyceae</taxon>
        <taxon>Oscillatoriophycideae</taxon>
        <taxon>Oscillatoriales</taxon>
        <taxon>Oscillatoriaceae</taxon>
        <taxon>Phormidium</taxon>
    </lineage>
</organism>
<protein>
    <recommendedName>
        <fullName evidence="7">Formate-dependent phosphoribosylglycinamide formyltransferase</fullName>
        <ecNumber evidence="7">6.3.1.21</ecNumber>
    </recommendedName>
    <alternativeName>
        <fullName evidence="7">5'-phosphoribosylglycinamide transformylase 2</fullName>
    </alternativeName>
    <alternativeName>
        <fullName evidence="7">Formate-dependent GAR transformylase</fullName>
    </alternativeName>
    <alternativeName>
        <fullName evidence="7">GAR transformylase 2</fullName>
        <shortName evidence="7">GART 2</shortName>
    </alternativeName>
    <alternativeName>
        <fullName evidence="7">Non-folate glycinamide ribonucleotide transformylase</fullName>
    </alternativeName>
    <alternativeName>
        <fullName evidence="7">Phosphoribosylglycinamide formyltransferase 2</fullName>
    </alternativeName>
</protein>
<keyword evidence="4 7" id="KW-0658">Purine biosynthesis</keyword>
<dbReference type="NCBIfam" id="NF006766">
    <property type="entry name" value="PRK09288.1"/>
    <property type="match status" value="1"/>
</dbReference>
<feature type="domain" description="ATP-grasp" evidence="8">
    <location>
        <begin position="126"/>
        <end position="320"/>
    </location>
</feature>
<keyword evidence="9" id="KW-0808">Transferase</keyword>
<dbReference type="InterPro" id="IPR013815">
    <property type="entry name" value="ATP_grasp_subdomain_1"/>
</dbReference>
<feature type="binding site" evidence="7">
    <location>
        <begin position="29"/>
        <end position="30"/>
    </location>
    <ligand>
        <name>N(1)-(5-phospho-beta-D-ribosyl)glycinamide</name>
        <dbReference type="ChEBI" id="CHEBI:143788"/>
    </ligand>
</feature>
<evidence type="ECO:0000256" key="2">
    <source>
        <dbReference type="ARBA" id="ARBA00022723"/>
    </source>
</evidence>
<evidence type="ECO:0000256" key="1">
    <source>
        <dbReference type="ARBA" id="ARBA00022598"/>
    </source>
</evidence>
<dbReference type="SUPFAM" id="SSF51246">
    <property type="entry name" value="Rudiment single hybrid motif"/>
    <property type="match status" value="1"/>
</dbReference>
<evidence type="ECO:0000256" key="7">
    <source>
        <dbReference type="HAMAP-Rule" id="MF_01643"/>
    </source>
</evidence>
<dbReference type="SUPFAM" id="SSF52440">
    <property type="entry name" value="PreATP-grasp domain"/>
    <property type="match status" value="1"/>
</dbReference>
<dbReference type="OrthoDB" id="9804625at2"/>
<name>A0A1U7JAD5_9CYAN</name>
<keyword evidence="6 7" id="KW-0460">Magnesium</keyword>
<dbReference type="GO" id="GO:0000287">
    <property type="term" value="F:magnesium ion binding"/>
    <property type="evidence" value="ECO:0007669"/>
    <property type="project" value="UniProtKB-UniRule"/>
</dbReference>
<keyword evidence="3 7" id="KW-0547">Nucleotide-binding</keyword>
<reference evidence="9 10" key="1">
    <citation type="submission" date="2016-11" db="EMBL/GenBank/DDBJ databases">
        <title>Draft Genome Sequences of Nine Cyanobacterial Strains from Diverse Habitats.</title>
        <authorList>
            <person name="Zhu T."/>
            <person name="Hou S."/>
            <person name="Lu X."/>
            <person name="Hess W.R."/>
        </authorList>
    </citation>
    <scope>NUCLEOTIDE SEQUENCE [LARGE SCALE GENOMIC DNA]</scope>
    <source>
        <strain evidence="9 10">NIES-30</strain>
    </source>
</reference>
<dbReference type="GO" id="GO:0005829">
    <property type="term" value="C:cytosol"/>
    <property type="evidence" value="ECO:0007669"/>
    <property type="project" value="TreeGrafter"/>
</dbReference>
<dbReference type="EMBL" id="MRCG01000001">
    <property type="protein sequence ID" value="OKH50744.1"/>
    <property type="molecule type" value="Genomic_DNA"/>
</dbReference>
<dbReference type="GO" id="GO:0005524">
    <property type="term" value="F:ATP binding"/>
    <property type="evidence" value="ECO:0007669"/>
    <property type="project" value="UniProtKB-UniRule"/>
</dbReference>
<gene>
    <name evidence="7" type="primary">purT</name>
    <name evidence="9" type="ORF">NIES30_01235</name>
</gene>
<feature type="binding site" evidence="7">
    <location>
        <position position="291"/>
    </location>
    <ligand>
        <name>Mg(2+)</name>
        <dbReference type="ChEBI" id="CHEBI:18420"/>
    </ligand>
</feature>
<feature type="binding site" evidence="7">
    <location>
        <begin position="202"/>
        <end position="205"/>
    </location>
    <ligand>
        <name>ATP</name>
        <dbReference type="ChEBI" id="CHEBI:30616"/>
    </ligand>
</feature>
<comment type="pathway">
    <text evidence="7">Purine metabolism; IMP biosynthesis via de novo pathway; N(2)-formyl-N(1)-(5-phospho-D-ribosyl)glycinamide from N(1)-(5-phospho-D-ribosyl)glycinamide (formate route): step 1/1.</text>
</comment>
<evidence type="ECO:0000313" key="9">
    <source>
        <dbReference type="EMBL" id="OKH50744.1"/>
    </source>
</evidence>
<accession>A0A1U7JAD5</accession>
<dbReference type="PANTHER" id="PTHR43055">
    <property type="entry name" value="FORMATE-DEPENDENT PHOSPHORIBOSYLGLYCINAMIDE FORMYLTRANSFERASE"/>
    <property type="match status" value="1"/>
</dbReference>
<comment type="subunit">
    <text evidence="7">Homodimer.</text>
</comment>
<keyword evidence="1 7" id="KW-0436">Ligase</keyword>
<dbReference type="UniPathway" id="UPA00074">
    <property type="reaction ID" value="UER00127"/>
</dbReference>
<dbReference type="Gene3D" id="3.30.1490.20">
    <property type="entry name" value="ATP-grasp fold, A domain"/>
    <property type="match status" value="1"/>
</dbReference>
<comment type="catalytic activity">
    <reaction evidence="7">
        <text>N(1)-(5-phospho-beta-D-ribosyl)glycinamide + formate + ATP = N(2)-formyl-N(1)-(5-phospho-beta-D-ribosyl)glycinamide + ADP + phosphate + H(+)</text>
        <dbReference type="Rhea" id="RHEA:24829"/>
        <dbReference type="ChEBI" id="CHEBI:15378"/>
        <dbReference type="ChEBI" id="CHEBI:15740"/>
        <dbReference type="ChEBI" id="CHEBI:30616"/>
        <dbReference type="ChEBI" id="CHEBI:43474"/>
        <dbReference type="ChEBI" id="CHEBI:143788"/>
        <dbReference type="ChEBI" id="CHEBI:147286"/>
        <dbReference type="ChEBI" id="CHEBI:456216"/>
        <dbReference type="EC" id="6.3.1.21"/>
    </reaction>
</comment>
<evidence type="ECO:0000256" key="5">
    <source>
        <dbReference type="ARBA" id="ARBA00022840"/>
    </source>
</evidence>
<dbReference type="Pfam" id="PF22660">
    <property type="entry name" value="RS_preATP-grasp-like"/>
    <property type="match status" value="1"/>
</dbReference>
<dbReference type="NCBIfam" id="TIGR01142">
    <property type="entry name" value="purT"/>
    <property type="match status" value="1"/>
</dbReference>
<feature type="binding site" evidence="7">
    <location>
        <position position="210"/>
    </location>
    <ligand>
        <name>ATP</name>
        <dbReference type="ChEBI" id="CHEBI:30616"/>
    </ligand>
</feature>
<dbReference type="Proteomes" id="UP000185557">
    <property type="component" value="Unassembled WGS sequence"/>
</dbReference>
<comment type="caution">
    <text evidence="9">The sequence shown here is derived from an EMBL/GenBank/DDBJ whole genome shotgun (WGS) entry which is preliminary data.</text>
</comment>
<feature type="binding site" evidence="7">
    <location>
        <position position="162"/>
    </location>
    <ligand>
        <name>ATP</name>
        <dbReference type="ChEBI" id="CHEBI:30616"/>
    </ligand>
</feature>
<dbReference type="InterPro" id="IPR054350">
    <property type="entry name" value="PurT/PurK_preATP-grasp"/>
</dbReference>
<dbReference type="InterPro" id="IPR011761">
    <property type="entry name" value="ATP-grasp"/>
</dbReference>
<evidence type="ECO:0000313" key="10">
    <source>
        <dbReference type="Proteomes" id="UP000185557"/>
    </source>
</evidence>
<evidence type="ECO:0000256" key="6">
    <source>
        <dbReference type="ARBA" id="ARBA00022842"/>
    </source>
</evidence>
<keyword evidence="10" id="KW-1185">Reference proteome</keyword>
<evidence type="ECO:0000256" key="4">
    <source>
        <dbReference type="ARBA" id="ARBA00022755"/>
    </source>
</evidence>
<dbReference type="FunFam" id="3.40.50.20:FF:000007">
    <property type="entry name" value="Formate-dependent phosphoribosylglycinamide formyltransferase"/>
    <property type="match status" value="1"/>
</dbReference>
<dbReference type="RefSeq" id="WP_073606559.1">
    <property type="nucleotide sequence ID" value="NZ_MRCG01000001.1"/>
</dbReference>
<dbReference type="AlphaFoldDB" id="A0A1U7JAD5"/>
<feature type="binding site" evidence="7">
    <location>
        <position position="274"/>
    </location>
    <ligand>
        <name>Mg(2+)</name>
        <dbReference type="ChEBI" id="CHEBI:18420"/>
    </ligand>
</feature>